<evidence type="ECO:0000313" key="2">
    <source>
        <dbReference type="Proteomes" id="UP000533598"/>
    </source>
</evidence>
<organism evidence="1 2">
    <name type="scientific">Crossiella cryophila</name>
    <dbReference type="NCBI Taxonomy" id="43355"/>
    <lineage>
        <taxon>Bacteria</taxon>
        <taxon>Bacillati</taxon>
        <taxon>Actinomycetota</taxon>
        <taxon>Actinomycetes</taxon>
        <taxon>Pseudonocardiales</taxon>
        <taxon>Pseudonocardiaceae</taxon>
        <taxon>Crossiella</taxon>
    </lineage>
</organism>
<sequence length="344" mass="36275">MAGDVLIRSVRPWSSAADTPAIDVLCQAGAIAALGSDLTAPPGIPEVDGGGGVLLPGLVAAHVRPRPGQAEATLARLVEAGVTLARVHGPAEDLDEVLAARELFADRARIQVVAFVAGGLIREERGEKLLDAAVAAGADLLGGLDPAGHDRDPVRHLDLLFELAQRHSAGIDLQLRDPGELGAFEIELICERVAALGMRGRVTLSHCLALSTVEDHRRELLAELLAEHGISVTTLATAWGDPLPLRRLRWAGVPVGLGDDGGDLLDQAWLLAQANEFERDDEVELCADVATRDGARALRVGGYGVIEGDRADLMVLAADSVAEAVRQRPPRTLVVHDGRVVRNA</sequence>
<name>A0A7W7FSM3_9PSEU</name>
<dbReference type="RefSeq" id="WP_185001506.1">
    <property type="nucleotide sequence ID" value="NZ_BAAAUI010000040.1"/>
</dbReference>
<dbReference type="SUPFAM" id="SSF51338">
    <property type="entry name" value="Composite domain of metallo-dependent hydrolases"/>
    <property type="match status" value="1"/>
</dbReference>
<keyword evidence="2" id="KW-1185">Reference proteome</keyword>
<dbReference type="SUPFAM" id="SSF51556">
    <property type="entry name" value="Metallo-dependent hydrolases"/>
    <property type="match status" value="1"/>
</dbReference>
<dbReference type="PANTHER" id="PTHR32027:SF9">
    <property type="entry name" value="BLL3847 PROTEIN"/>
    <property type="match status" value="1"/>
</dbReference>
<dbReference type="PANTHER" id="PTHR32027">
    <property type="entry name" value="CYTOSINE DEAMINASE"/>
    <property type="match status" value="1"/>
</dbReference>
<dbReference type="InterPro" id="IPR011059">
    <property type="entry name" value="Metal-dep_hydrolase_composite"/>
</dbReference>
<accession>A0A7W7FSM3</accession>
<dbReference type="Proteomes" id="UP000533598">
    <property type="component" value="Unassembled WGS sequence"/>
</dbReference>
<dbReference type="InterPro" id="IPR052349">
    <property type="entry name" value="Metallo-hydrolase_Enzymes"/>
</dbReference>
<evidence type="ECO:0000313" key="1">
    <source>
        <dbReference type="EMBL" id="MBB4675548.1"/>
    </source>
</evidence>
<dbReference type="InterPro" id="IPR032466">
    <property type="entry name" value="Metal_Hydrolase"/>
</dbReference>
<dbReference type="Gene3D" id="2.30.40.10">
    <property type="entry name" value="Urease, subunit C, domain 1"/>
    <property type="match status" value="1"/>
</dbReference>
<reference evidence="1 2" key="1">
    <citation type="submission" date="2020-08" db="EMBL/GenBank/DDBJ databases">
        <title>Sequencing the genomes of 1000 actinobacteria strains.</title>
        <authorList>
            <person name="Klenk H.-P."/>
        </authorList>
    </citation>
    <scope>NUCLEOTIDE SEQUENCE [LARGE SCALE GENOMIC DNA]</scope>
    <source>
        <strain evidence="1 2">DSM 44230</strain>
    </source>
</reference>
<dbReference type="Gene3D" id="3.20.20.140">
    <property type="entry name" value="Metal-dependent hydrolases"/>
    <property type="match status" value="1"/>
</dbReference>
<proteinExistence type="predicted"/>
<gene>
    <name evidence="1" type="ORF">HNR67_001666</name>
</gene>
<comment type="caution">
    <text evidence="1">The sequence shown here is derived from an EMBL/GenBank/DDBJ whole genome shotgun (WGS) entry which is preliminary data.</text>
</comment>
<dbReference type="GO" id="GO:0016814">
    <property type="term" value="F:hydrolase activity, acting on carbon-nitrogen (but not peptide) bonds, in cyclic amidines"/>
    <property type="evidence" value="ECO:0007669"/>
    <property type="project" value="TreeGrafter"/>
</dbReference>
<dbReference type="EMBL" id="JACHMH010000001">
    <property type="protein sequence ID" value="MBB4675548.1"/>
    <property type="molecule type" value="Genomic_DNA"/>
</dbReference>
<keyword evidence="1" id="KW-0378">Hydrolase</keyword>
<protein>
    <submittedName>
        <fullName evidence="1">Cytosine/adenosine deaminase-related metal-dependent hydrolase</fullName>
    </submittedName>
</protein>
<dbReference type="AlphaFoldDB" id="A0A7W7FSM3"/>